<keyword evidence="2" id="KW-1185">Reference proteome</keyword>
<dbReference type="Proteomes" id="UP000006514">
    <property type="component" value="Unassembled WGS sequence"/>
</dbReference>
<evidence type="ECO:0000313" key="2">
    <source>
        <dbReference type="Proteomes" id="UP000006514"/>
    </source>
</evidence>
<dbReference type="EMBL" id="JH687830">
    <property type="protein sequence ID" value="EJD38112.1"/>
    <property type="molecule type" value="Genomic_DNA"/>
</dbReference>
<gene>
    <name evidence="1" type="ORF">AURDEDRAFT_172871</name>
</gene>
<accession>J0LIG2</accession>
<dbReference type="KEGG" id="adl:AURDEDRAFT_172871"/>
<sequence>MAQPFDYSAHWVDWPVDPMDVVPETPLGNAATSSSDPDVAPRVLGEFSLETALNVRSWAYPVTNLEGTHLETPYVMSSAPYSTSANSDASGFPSGPSYAAGDGDLSGGYPGSFYNRSVDYMLPQFEYVAQHNADVPGVATGWASGGVSSERYFQVVPVLVDTQWFWMLDDGGDKSDRTLFFRFGSCCR</sequence>
<dbReference type="AlphaFoldDB" id="J0LIG2"/>
<name>J0LIG2_AURST</name>
<organism evidence="1 2">
    <name type="scientific">Auricularia subglabra (strain TFB-10046 / SS5)</name>
    <name type="common">White-rot fungus</name>
    <name type="synonym">Auricularia delicata (strain TFB10046)</name>
    <dbReference type="NCBI Taxonomy" id="717982"/>
    <lineage>
        <taxon>Eukaryota</taxon>
        <taxon>Fungi</taxon>
        <taxon>Dikarya</taxon>
        <taxon>Basidiomycota</taxon>
        <taxon>Agaricomycotina</taxon>
        <taxon>Agaricomycetes</taxon>
        <taxon>Auriculariales</taxon>
        <taxon>Auriculariaceae</taxon>
        <taxon>Auricularia</taxon>
    </lineage>
</organism>
<protein>
    <submittedName>
        <fullName evidence="1">Uncharacterized protein</fullName>
    </submittedName>
</protein>
<proteinExistence type="predicted"/>
<dbReference type="InParanoid" id="J0LIG2"/>
<reference evidence="2" key="1">
    <citation type="journal article" date="2012" name="Science">
        <title>The Paleozoic origin of enzymatic lignin decomposition reconstructed from 31 fungal genomes.</title>
        <authorList>
            <person name="Floudas D."/>
            <person name="Binder M."/>
            <person name="Riley R."/>
            <person name="Barry K."/>
            <person name="Blanchette R.A."/>
            <person name="Henrissat B."/>
            <person name="Martinez A.T."/>
            <person name="Otillar R."/>
            <person name="Spatafora J.W."/>
            <person name="Yadav J.S."/>
            <person name="Aerts A."/>
            <person name="Benoit I."/>
            <person name="Boyd A."/>
            <person name="Carlson A."/>
            <person name="Copeland A."/>
            <person name="Coutinho P.M."/>
            <person name="de Vries R.P."/>
            <person name="Ferreira P."/>
            <person name="Findley K."/>
            <person name="Foster B."/>
            <person name="Gaskell J."/>
            <person name="Glotzer D."/>
            <person name="Gorecki P."/>
            <person name="Heitman J."/>
            <person name="Hesse C."/>
            <person name="Hori C."/>
            <person name="Igarashi K."/>
            <person name="Jurgens J.A."/>
            <person name="Kallen N."/>
            <person name="Kersten P."/>
            <person name="Kohler A."/>
            <person name="Kuees U."/>
            <person name="Kumar T.K.A."/>
            <person name="Kuo A."/>
            <person name="LaButti K."/>
            <person name="Larrondo L.F."/>
            <person name="Lindquist E."/>
            <person name="Ling A."/>
            <person name="Lombard V."/>
            <person name="Lucas S."/>
            <person name="Lundell T."/>
            <person name="Martin R."/>
            <person name="McLaughlin D.J."/>
            <person name="Morgenstern I."/>
            <person name="Morin E."/>
            <person name="Murat C."/>
            <person name="Nagy L.G."/>
            <person name="Nolan M."/>
            <person name="Ohm R.A."/>
            <person name="Patyshakuliyeva A."/>
            <person name="Rokas A."/>
            <person name="Ruiz-Duenas F.J."/>
            <person name="Sabat G."/>
            <person name="Salamov A."/>
            <person name="Samejima M."/>
            <person name="Schmutz J."/>
            <person name="Slot J.C."/>
            <person name="St John F."/>
            <person name="Stenlid J."/>
            <person name="Sun H."/>
            <person name="Sun S."/>
            <person name="Syed K."/>
            <person name="Tsang A."/>
            <person name="Wiebenga A."/>
            <person name="Young D."/>
            <person name="Pisabarro A."/>
            <person name="Eastwood D.C."/>
            <person name="Martin F."/>
            <person name="Cullen D."/>
            <person name="Grigoriev I.V."/>
            <person name="Hibbett D.S."/>
        </authorList>
    </citation>
    <scope>NUCLEOTIDE SEQUENCE [LARGE SCALE GENOMIC DNA]</scope>
    <source>
        <strain evidence="2">TFB10046</strain>
    </source>
</reference>
<evidence type="ECO:0000313" key="1">
    <source>
        <dbReference type="EMBL" id="EJD38112.1"/>
    </source>
</evidence>